<protein>
    <submittedName>
        <fullName evidence="10">Amino acid ABC transporter permease</fullName>
    </submittedName>
</protein>
<dbReference type="GO" id="GO:0006865">
    <property type="term" value="P:amino acid transport"/>
    <property type="evidence" value="ECO:0007669"/>
    <property type="project" value="UniProtKB-KW"/>
</dbReference>
<reference evidence="10 11" key="1">
    <citation type="submission" date="2018-11" db="EMBL/GenBank/DDBJ databases">
        <title>The Potential of Streptomyces as Biocontrol Agents against the Tomato grey mould, Botrytis cinerea (Gray mold) Frontiers in Microbiology.</title>
        <authorList>
            <person name="Li D."/>
        </authorList>
    </citation>
    <scope>NUCLEOTIDE SEQUENCE [LARGE SCALE GENOMIC DNA]</scope>
    <source>
        <strain evidence="10 11">NEAU-LD23</strain>
    </source>
</reference>
<sequence>MTTAAGLFQVPWSDYRSDLLDALLKTISYTAVSFAGAALLGLVVALLRLSRVWPLRALAAVYTELFKNIPLLAIIFLTYFGLGSVDIRLDVFTAGCLSLIVFYSAYLSEIFRAAISGIHDGQTEAGEALGLGRLSVFGHVIFPQALRLALPGTNTMLVDLLKGTSLLVTISAAELMSEARLITSSTFRALEVYLVISAVYFALCYPLSQLLLALERAIRAGKPLTPRRRRRLRTARALLAEAPAPADPPSPKEATA</sequence>
<name>A0A3M8T286_9ACTN</name>
<evidence type="ECO:0000256" key="4">
    <source>
        <dbReference type="ARBA" id="ARBA00022692"/>
    </source>
</evidence>
<feature type="transmembrane region" description="Helical" evidence="8">
    <location>
        <begin position="193"/>
        <end position="214"/>
    </location>
</feature>
<keyword evidence="2 8" id="KW-0813">Transport</keyword>
<keyword evidence="7 8" id="KW-0472">Membrane</keyword>
<feature type="transmembrane region" description="Helical" evidence="8">
    <location>
        <begin position="87"/>
        <end position="106"/>
    </location>
</feature>
<dbReference type="PANTHER" id="PTHR30614">
    <property type="entry name" value="MEMBRANE COMPONENT OF AMINO ACID ABC TRANSPORTER"/>
    <property type="match status" value="1"/>
</dbReference>
<comment type="subcellular location">
    <subcellularLocation>
        <location evidence="1 8">Cell membrane</location>
        <topology evidence="1 8">Multi-pass membrane protein</topology>
    </subcellularLocation>
</comment>
<evidence type="ECO:0000259" key="9">
    <source>
        <dbReference type="PROSITE" id="PS50928"/>
    </source>
</evidence>
<evidence type="ECO:0000256" key="1">
    <source>
        <dbReference type="ARBA" id="ARBA00004651"/>
    </source>
</evidence>
<keyword evidence="11" id="KW-1185">Reference proteome</keyword>
<dbReference type="InterPro" id="IPR035906">
    <property type="entry name" value="MetI-like_sf"/>
</dbReference>
<keyword evidence="3" id="KW-1003">Cell membrane</keyword>
<evidence type="ECO:0000313" key="11">
    <source>
        <dbReference type="Proteomes" id="UP000275401"/>
    </source>
</evidence>
<dbReference type="Pfam" id="PF00528">
    <property type="entry name" value="BPD_transp_1"/>
    <property type="match status" value="1"/>
</dbReference>
<dbReference type="InterPro" id="IPR000515">
    <property type="entry name" value="MetI-like"/>
</dbReference>
<evidence type="ECO:0000256" key="8">
    <source>
        <dbReference type="RuleBase" id="RU363032"/>
    </source>
</evidence>
<evidence type="ECO:0000256" key="5">
    <source>
        <dbReference type="ARBA" id="ARBA00022970"/>
    </source>
</evidence>
<dbReference type="AlphaFoldDB" id="A0A3M8T286"/>
<dbReference type="RefSeq" id="WP_123107660.1">
    <property type="nucleotide sequence ID" value="NZ_RIBZ01000836.1"/>
</dbReference>
<dbReference type="NCBIfam" id="TIGR01726">
    <property type="entry name" value="HEQRo_perm_3TM"/>
    <property type="match status" value="1"/>
</dbReference>
<evidence type="ECO:0000256" key="3">
    <source>
        <dbReference type="ARBA" id="ARBA00022475"/>
    </source>
</evidence>
<organism evidence="10 11">
    <name type="scientific">Streptomyces botrytidirepellens</name>
    <dbReference type="NCBI Taxonomy" id="2486417"/>
    <lineage>
        <taxon>Bacteria</taxon>
        <taxon>Bacillati</taxon>
        <taxon>Actinomycetota</taxon>
        <taxon>Actinomycetes</taxon>
        <taxon>Kitasatosporales</taxon>
        <taxon>Streptomycetaceae</taxon>
        <taxon>Streptomyces</taxon>
    </lineage>
</organism>
<accession>A0A3M8T286</accession>
<dbReference type="SUPFAM" id="SSF161098">
    <property type="entry name" value="MetI-like"/>
    <property type="match status" value="1"/>
</dbReference>
<feature type="domain" description="ABC transmembrane type-1" evidence="9">
    <location>
        <begin position="23"/>
        <end position="211"/>
    </location>
</feature>
<keyword evidence="4 8" id="KW-0812">Transmembrane</keyword>
<evidence type="ECO:0000256" key="2">
    <source>
        <dbReference type="ARBA" id="ARBA00022448"/>
    </source>
</evidence>
<feature type="transmembrane region" description="Helical" evidence="8">
    <location>
        <begin position="59"/>
        <end position="81"/>
    </location>
</feature>
<dbReference type="InterPro" id="IPR010065">
    <property type="entry name" value="AA_ABC_transptr_permease_3TM"/>
</dbReference>
<dbReference type="PROSITE" id="PS50928">
    <property type="entry name" value="ABC_TM1"/>
    <property type="match status" value="1"/>
</dbReference>
<keyword evidence="5" id="KW-0029">Amino-acid transport</keyword>
<feature type="transmembrane region" description="Helical" evidence="8">
    <location>
        <begin position="27"/>
        <end position="47"/>
    </location>
</feature>
<dbReference type="PANTHER" id="PTHR30614:SF0">
    <property type="entry name" value="L-CYSTINE TRANSPORT SYSTEM PERMEASE PROTEIN TCYL"/>
    <property type="match status" value="1"/>
</dbReference>
<evidence type="ECO:0000256" key="6">
    <source>
        <dbReference type="ARBA" id="ARBA00022989"/>
    </source>
</evidence>
<evidence type="ECO:0000256" key="7">
    <source>
        <dbReference type="ARBA" id="ARBA00023136"/>
    </source>
</evidence>
<dbReference type="GO" id="GO:0022857">
    <property type="term" value="F:transmembrane transporter activity"/>
    <property type="evidence" value="ECO:0007669"/>
    <property type="project" value="InterPro"/>
</dbReference>
<dbReference type="Gene3D" id="1.10.3720.10">
    <property type="entry name" value="MetI-like"/>
    <property type="match status" value="1"/>
</dbReference>
<comment type="similarity">
    <text evidence="8">Belongs to the binding-protein-dependent transport system permease family.</text>
</comment>
<evidence type="ECO:0000313" key="10">
    <source>
        <dbReference type="EMBL" id="RNF85624.1"/>
    </source>
</evidence>
<dbReference type="Proteomes" id="UP000275401">
    <property type="component" value="Unassembled WGS sequence"/>
</dbReference>
<comment type="caution">
    <text evidence="10">The sequence shown here is derived from an EMBL/GenBank/DDBJ whole genome shotgun (WGS) entry which is preliminary data.</text>
</comment>
<keyword evidence="6 8" id="KW-1133">Transmembrane helix</keyword>
<dbReference type="InterPro" id="IPR043429">
    <property type="entry name" value="ArtM/GltK/GlnP/TcyL/YhdX-like"/>
</dbReference>
<proteinExistence type="inferred from homology"/>
<gene>
    <name evidence="10" type="ORF">EEJ42_43510</name>
</gene>
<dbReference type="GO" id="GO:0043190">
    <property type="term" value="C:ATP-binding cassette (ABC) transporter complex"/>
    <property type="evidence" value="ECO:0007669"/>
    <property type="project" value="InterPro"/>
</dbReference>
<dbReference type="CDD" id="cd06261">
    <property type="entry name" value="TM_PBP2"/>
    <property type="match status" value="1"/>
</dbReference>
<dbReference type="EMBL" id="RIBZ01000836">
    <property type="protein sequence ID" value="RNF85624.1"/>
    <property type="molecule type" value="Genomic_DNA"/>
</dbReference>